<proteinExistence type="predicted"/>
<organism evidence="2 3">
    <name type="scientific">Candidatus Accumulibacter meliphilus</name>
    <dbReference type="NCBI Taxonomy" id="2211374"/>
    <lineage>
        <taxon>Bacteria</taxon>
        <taxon>Pseudomonadati</taxon>
        <taxon>Pseudomonadota</taxon>
        <taxon>Betaproteobacteria</taxon>
        <taxon>Candidatus Accumulibacter</taxon>
    </lineage>
</organism>
<protein>
    <submittedName>
        <fullName evidence="2">Uncharacterized protein</fullName>
    </submittedName>
</protein>
<gene>
    <name evidence="2" type="ORF">DVS81_15920</name>
</gene>
<name>A0A369XQ77_9PROT</name>
<evidence type="ECO:0000256" key="1">
    <source>
        <dbReference type="SAM" id="MobiDB-lite"/>
    </source>
</evidence>
<dbReference type="EMBL" id="QPGA01000038">
    <property type="protein sequence ID" value="RDE49568.1"/>
    <property type="molecule type" value="Genomic_DNA"/>
</dbReference>
<reference evidence="2 3" key="1">
    <citation type="submission" date="2018-05" db="EMBL/GenBank/DDBJ databases">
        <title>Integrated omic analyses show evidence that a Ca. Accumulibacter phosphatis strain performs denitrification under micro-aerobic conditions.</title>
        <authorList>
            <person name="Camejo P.Y."/>
            <person name="Katherine M.D."/>
            <person name="Daniel N.R."/>
        </authorList>
    </citation>
    <scope>NUCLEOTIDE SEQUENCE [LARGE SCALE GENOMIC DNA]</scope>
    <source>
        <strain evidence="2">UW-LDO-IC</strain>
    </source>
</reference>
<accession>A0A369XQ77</accession>
<comment type="caution">
    <text evidence="2">The sequence shown here is derived from an EMBL/GenBank/DDBJ whole genome shotgun (WGS) entry which is preliminary data.</text>
</comment>
<evidence type="ECO:0000313" key="2">
    <source>
        <dbReference type="EMBL" id="RDE49568.1"/>
    </source>
</evidence>
<dbReference type="AlphaFoldDB" id="A0A369XQ77"/>
<evidence type="ECO:0000313" key="3">
    <source>
        <dbReference type="Proteomes" id="UP000253831"/>
    </source>
</evidence>
<sequence>MSYFRTPEHRALRAELIRRWKPWENSTGPKSDEGKARSAMRGFKGGDRAMLREVARVLREQAETLKRTP</sequence>
<dbReference type="Proteomes" id="UP000253831">
    <property type="component" value="Unassembled WGS sequence"/>
</dbReference>
<feature type="region of interest" description="Disordered" evidence="1">
    <location>
        <begin position="23"/>
        <end position="45"/>
    </location>
</feature>